<sequence>MRHSRLEVLLLILTYVTHANAFVGSVGSSVRRTRLHSKKDDVTKKIEDLMKKTKLVDSDYKFGDLSKKTLSSTFAALDQNGDGVVDAGEIADAAKSTIEAAAKATRIVDEDYEFGDITKKATEMATNTAEKTAKTITGDEGYKFGDYTQKFLTDGDKALKELREEAFNQIPKQVWSDMLGDLTEQQREAVAISLIQLAATAVLAFNLAMNFVTSFTWMRAWKVVASATKVSPWLQWSKLLQARTSVEAIISPVALPFAAAFTLFLLIPYKDFVENLEKRLPLKRRFPVVNRMLAIIVSCLTVNIAVVGSATSAVFWVLNRIYVV</sequence>
<dbReference type="EMBL" id="BRXY01000359">
    <property type="protein sequence ID" value="GMH89543.1"/>
    <property type="molecule type" value="Genomic_DNA"/>
</dbReference>
<evidence type="ECO:0000256" key="2">
    <source>
        <dbReference type="SAM" id="SignalP"/>
    </source>
</evidence>
<evidence type="ECO:0000313" key="5">
    <source>
        <dbReference type="Proteomes" id="UP001165085"/>
    </source>
</evidence>
<feature type="domain" description="EF-hand" evidence="3">
    <location>
        <begin position="65"/>
        <end position="100"/>
    </location>
</feature>
<dbReference type="AlphaFoldDB" id="A0A9W7BMX6"/>
<keyword evidence="1" id="KW-0472">Membrane</keyword>
<name>A0A9W7BMX6_9STRA</name>
<dbReference type="OrthoDB" id="190720at2759"/>
<evidence type="ECO:0000313" key="4">
    <source>
        <dbReference type="EMBL" id="GMH89543.1"/>
    </source>
</evidence>
<evidence type="ECO:0000259" key="3">
    <source>
        <dbReference type="PROSITE" id="PS50222"/>
    </source>
</evidence>
<feature type="transmembrane region" description="Helical" evidence="1">
    <location>
        <begin position="289"/>
        <end position="318"/>
    </location>
</feature>
<dbReference type="PROSITE" id="PS00018">
    <property type="entry name" value="EF_HAND_1"/>
    <property type="match status" value="1"/>
</dbReference>
<dbReference type="InterPro" id="IPR002048">
    <property type="entry name" value="EF_hand_dom"/>
</dbReference>
<dbReference type="PROSITE" id="PS50222">
    <property type="entry name" value="EF_HAND_2"/>
    <property type="match status" value="1"/>
</dbReference>
<feature type="transmembrane region" description="Helical" evidence="1">
    <location>
        <begin position="248"/>
        <end position="269"/>
    </location>
</feature>
<keyword evidence="5" id="KW-1185">Reference proteome</keyword>
<accession>A0A9W7BMX6</accession>
<dbReference type="InterPro" id="IPR018247">
    <property type="entry name" value="EF_Hand_1_Ca_BS"/>
</dbReference>
<keyword evidence="2" id="KW-0732">Signal</keyword>
<organism evidence="4 5">
    <name type="scientific">Triparma strigata</name>
    <dbReference type="NCBI Taxonomy" id="1606541"/>
    <lineage>
        <taxon>Eukaryota</taxon>
        <taxon>Sar</taxon>
        <taxon>Stramenopiles</taxon>
        <taxon>Ochrophyta</taxon>
        <taxon>Bolidophyceae</taxon>
        <taxon>Parmales</taxon>
        <taxon>Triparmaceae</taxon>
        <taxon>Triparma</taxon>
    </lineage>
</organism>
<dbReference type="GO" id="GO:0005509">
    <property type="term" value="F:calcium ion binding"/>
    <property type="evidence" value="ECO:0007669"/>
    <property type="project" value="InterPro"/>
</dbReference>
<protein>
    <recommendedName>
        <fullName evidence="3">EF-hand domain-containing protein</fullName>
    </recommendedName>
</protein>
<evidence type="ECO:0000256" key="1">
    <source>
        <dbReference type="SAM" id="Phobius"/>
    </source>
</evidence>
<keyword evidence="1" id="KW-1133">Transmembrane helix</keyword>
<dbReference type="Proteomes" id="UP001165085">
    <property type="component" value="Unassembled WGS sequence"/>
</dbReference>
<feature type="chain" id="PRO_5040767136" description="EF-hand domain-containing protein" evidence="2">
    <location>
        <begin position="22"/>
        <end position="324"/>
    </location>
</feature>
<feature type="transmembrane region" description="Helical" evidence="1">
    <location>
        <begin position="189"/>
        <end position="212"/>
    </location>
</feature>
<proteinExistence type="predicted"/>
<reference evidence="5" key="1">
    <citation type="journal article" date="2023" name="Commun. Biol.">
        <title>Genome analysis of Parmales, the sister group of diatoms, reveals the evolutionary specialization of diatoms from phago-mixotrophs to photoautotrophs.</title>
        <authorList>
            <person name="Ban H."/>
            <person name="Sato S."/>
            <person name="Yoshikawa S."/>
            <person name="Yamada K."/>
            <person name="Nakamura Y."/>
            <person name="Ichinomiya M."/>
            <person name="Sato N."/>
            <person name="Blanc-Mathieu R."/>
            <person name="Endo H."/>
            <person name="Kuwata A."/>
            <person name="Ogata H."/>
        </authorList>
    </citation>
    <scope>NUCLEOTIDE SEQUENCE [LARGE SCALE GENOMIC DNA]</scope>
    <source>
        <strain evidence="5">NIES 3701</strain>
    </source>
</reference>
<comment type="caution">
    <text evidence="4">The sequence shown here is derived from an EMBL/GenBank/DDBJ whole genome shotgun (WGS) entry which is preliminary data.</text>
</comment>
<feature type="signal peptide" evidence="2">
    <location>
        <begin position="1"/>
        <end position="21"/>
    </location>
</feature>
<gene>
    <name evidence="4" type="ORF">TrST_g11357</name>
</gene>
<keyword evidence="1" id="KW-0812">Transmembrane</keyword>